<feature type="domain" description="N-acetyltransferase" evidence="1">
    <location>
        <begin position="10"/>
        <end position="162"/>
    </location>
</feature>
<name>A0ABV2SGD6_9GAMM</name>
<sequence length="169" mass="19377">MLIVTETPRLLIRTWQENDLKPYGEITGHSDLPQRFSNDSPASRPETELWRYQLELDQKGWSRWAVVHKETYRLIGYCGFSSYGKSVELSWRFLPEFRGRGLVLEAAQSVARLGFERFGFREIISYTAPDNEFAVDVIQTLGMHLDGFEGWSNMTVARYSLVSAVSASS</sequence>
<gene>
    <name evidence="2" type="ORF">V5J35_002023</name>
</gene>
<keyword evidence="3" id="KW-1185">Reference proteome</keyword>
<dbReference type="Pfam" id="PF13302">
    <property type="entry name" value="Acetyltransf_3"/>
    <property type="match status" value="1"/>
</dbReference>
<dbReference type="RefSeq" id="WP_354011111.1">
    <property type="nucleotide sequence ID" value="NZ_JBEWTA010000001.1"/>
</dbReference>
<reference evidence="2 3" key="1">
    <citation type="submission" date="2024-06" db="EMBL/GenBank/DDBJ databases">
        <title>Genomic Encyclopedia of Type Strains, Phase V (KMG-V): Genome sequencing to study the core and pangenomes of soil and plant-associated prokaryotes.</title>
        <authorList>
            <person name="Whitman W."/>
        </authorList>
    </citation>
    <scope>NUCLEOTIDE SEQUENCE [LARGE SCALE GENOMIC DNA]</scope>
    <source>
        <strain evidence="2 3">NE40</strain>
    </source>
</reference>
<dbReference type="PANTHER" id="PTHR43792">
    <property type="entry name" value="GNAT FAMILY, PUTATIVE (AFU_ORTHOLOGUE AFUA_3G00765)-RELATED-RELATED"/>
    <property type="match status" value="1"/>
</dbReference>
<dbReference type="InterPro" id="IPR016181">
    <property type="entry name" value="Acyl_CoA_acyltransferase"/>
</dbReference>
<dbReference type="EMBL" id="JBEWTB010000002">
    <property type="protein sequence ID" value="MET4756831.1"/>
    <property type="molecule type" value="Genomic_DNA"/>
</dbReference>
<organism evidence="2 3">
    <name type="scientific">Endozoicomonas lisbonensis</name>
    <dbReference type="NCBI Taxonomy" id="3120522"/>
    <lineage>
        <taxon>Bacteria</taxon>
        <taxon>Pseudomonadati</taxon>
        <taxon>Pseudomonadota</taxon>
        <taxon>Gammaproteobacteria</taxon>
        <taxon>Oceanospirillales</taxon>
        <taxon>Endozoicomonadaceae</taxon>
        <taxon>Endozoicomonas</taxon>
    </lineage>
</organism>
<keyword evidence="2" id="KW-0808">Transferase</keyword>
<dbReference type="InterPro" id="IPR051531">
    <property type="entry name" value="N-acetyltransferase"/>
</dbReference>
<dbReference type="Gene3D" id="3.40.630.30">
    <property type="match status" value="1"/>
</dbReference>
<comment type="caution">
    <text evidence="2">The sequence shown here is derived from an EMBL/GenBank/DDBJ whole genome shotgun (WGS) entry which is preliminary data.</text>
</comment>
<protein>
    <submittedName>
        <fullName evidence="2">Ribosomal-protein-alanine N-acetyltransferase</fullName>
        <ecNumber evidence="2">2.3.1.267</ecNumber>
    </submittedName>
</protein>
<dbReference type="InterPro" id="IPR000182">
    <property type="entry name" value="GNAT_dom"/>
</dbReference>
<keyword evidence="2" id="KW-0012">Acyltransferase</keyword>
<dbReference type="GO" id="GO:0008999">
    <property type="term" value="F:protein-N-terminal-alanine acetyltransferase activity"/>
    <property type="evidence" value="ECO:0007669"/>
    <property type="project" value="UniProtKB-EC"/>
</dbReference>
<dbReference type="EC" id="2.3.1.267" evidence="2"/>
<dbReference type="PANTHER" id="PTHR43792:SF1">
    <property type="entry name" value="N-ACETYLTRANSFERASE DOMAIN-CONTAINING PROTEIN"/>
    <property type="match status" value="1"/>
</dbReference>
<proteinExistence type="predicted"/>
<accession>A0ABV2SGD6</accession>
<dbReference type="SUPFAM" id="SSF55729">
    <property type="entry name" value="Acyl-CoA N-acyltransferases (Nat)"/>
    <property type="match status" value="1"/>
</dbReference>
<dbReference type="Proteomes" id="UP001549366">
    <property type="component" value="Unassembled WGS sequence"/>
</dbReference>
<evidence type="ECO:0000313" key="2">
    <source>
        <dbReference type="EMBL" id="MET4756831.1"/>
    </source>
</evidence>
<dbReference type="PROSITE" id="PS51186">
    <property type="entry name" value="GNAT"/>
    <property type="match status" value="1"/>
</dbReference>
<evidence type="ECO:0000259" key="1">
    <source>
        <dbReference type="PROSITE" id="PS51186"/>
    </source>
</evidence>
<evidence type="ECO:0000313" key="3">
    <source>
        <dbReference type="Proteomes" id="UP001549366"/>
    </source>
</evidence>